<reference evidence="1 2" key="1">
    <citation type="submission" date="2020-05" db="EMBL/GenBank/DDBJ databases">
        <title>Azospirillum oleiclasticum sp. nov, a nitrogen-fixing and heavy crude oil-emulsifying bacterium isolated from the crude oil of Yumen Oilfield.</title>
        <authorList>
            <person name="Wu D."/>
            <person name="Cai M."/>
            <person name="Zhang X."/>
        </authorList>
    </citation>
    <scope>NUCLEOTIDE SEQUENCE [LARGE SCALE GENOMIC DNA]</scope>
    <source>
        <strain evidence="1 2">ROY-1-1-2</strain>
    </source>
</reference>
<gene>
    <name evidence="1" type="ORF">HND93_23760</name>
</gene>
<dbReference type="Proteomes" id="UP000584642">
    <property type="component" value="Unassembled WGS sequence"/>
</dbReference>
<keyword evidence="2" id="KW-1185">Reference proteome</keyword>
<protein>
    <recommendedName>
        <fullName evidence="3">AbiTii domain-containing protein</fullName>
    </recommendedName>
</protein>
<proteinExistence type="predicted"/>
<dbReference type="RefSeq" id="WP_180284510.1">
    <property type="nucleotide sequence ID" value="NZ_JABFDB010000021.1"/>
</dbReference>
<evidence type="ECO:0008006" key="3">
    <source>
        <dbReference type="Google" id="ProtNLM"/>
    </source>
</evidence>
<evidence type="ECO:0000313" key="2">
    <source>
        <dbReference type="Proteomes" id="UP000584642"/>
    </source>
</evidence>
<dbReference type="EMBL" id="JABFDB010000021">
    <property type="protein sequence ID" value="NYZ22739.1"/>
    <property type="molecule type" value="Genomic_DNA"/>
</dbReference>
<comment type="caution">
    <text evidence="1">The sequence shown here is derived from an EMBL/GenBank/DDBJ whole genome shotgun (WGS) entry which is preliminary data.</text>
</comment>
<evidence type="ECO:0000313" key="1">
    <source>
        <dbReference type="EMBL" id="NYZ22739.1"/>
    </source>
</evidence>
<name>A0ABX2TEG6_9PROT</name>
<accession>A0ABX2TEG6</accession>
<sequence>MAADVADRLRELARNLLSLEVNTILKENITAERMPAVGHTLLDIAGEYARFLCDVGYDLDPYFAGGAADASAVVSGWRASRAFDSAALTISVETFDRLRWAAKSAWGNAAAAPDGLTAVQKSILDRICNNADTLKEILKRPDAAKAIPLGATRADLLARRNDDSNTQADLPVEDLLALRKIWEVGTEEVVAQTVIHLDGDVVTRVRDLSRQPGGDVLLHVHRQSVDVAVSSWRYLLEVLGHIAGTAADALFKR</sequence>
<organism evidence="1 2">
    <name type="scientific">Azospirillum oleiclasticum</name>
    <dbReference type="NCBI Taxonomy" id="2735135"/>
    <lineage>
        <taxon>Bacteria</taxon>
        <taxon>Pseudomonadati</taxon>
        <taxon>Pseudomonadota</taxon>
        <taxon>Alphaproteobacteria</taxon>
        <taxon>Rhodospirillales</taxon>
        <taxon>Azospirillaceae</taxon>
        <taxon>Azospirillum</taxon>
    </lineage>
</organism>